<organism evidence="2 3">
    <name type="scientific">Porphyridium purpureum</name>
    <name type="common">Red alga</name>
    <name type="synonym">Porphyridium cruentum</name>
    <dbReference type="NCBI Taxonomy" id="35688"/>
    <lineage>
        <taxon>Eukaryota</taxon>
        <taxon>Rhodophyta</taxon>
        <taxon>Bangiophyceae</taxon>
        <taxon>Porphyridiales</taxon>
        <taxon>Porphyridiaceae</taxon>
        <taxon>Porphyridium</taxon>
    </lineage>
</organism>
<dbReference type="InterPro" id="IPR031318">
    <property type="entry name" value="OPI10"/>
</dbReference>
<evidence type="ECO:0000313" key="3">
    <source>
        <dbReference type="Proteomes" id="UP000324585"/>
    </source>
</evidence>
<dbReference type="GO" id="GO:0005634">
    <property type="term" value="C:nucleus"/>
    <property type="evidence" value="ECO:0007669"/>
    <property type="project" value="TreeGrafter"/>
</dbReference>
<dbReference type="InterPro" id="IPR048364">
    <property type="entry name" value="Hikeshi-like_C"/>
</dbReference>
<dbReference type="PANTHER" id="PTHR12925:SF0">
    <property type="entry name" value="PROTEIN HIKESHI"/>
    <property type="match status" value="1"/>
</dbReference>
<comment type="caution">
    <text evidence="2">The sequence shown here is derived from an EMBL/GenBank/DDBJ whole genome shotgun (WGS) entry which is preliminary data.</text>
</comment>
<dbReference type="OMA" id="WMRIGSI"/>
<gene>
    <name evidence="2" type="ORF">FVE85_5323</name>
</gene>
<name>A0A5J4Z3B1_PORPP</name>
<dbReference type="AlphaFoldDB" id="A0A5J4Z3B1"/>
<dbReference type="GO" id="GO:0005829">
    <property type="term" value="C:cytosol"/>
    <property type="evidence" value="ECO:0007669"/>
    <property type="project" value="TreeGrafter"/>
</dbReference>
<dbReference type="Proteomes" id="UP000324585">
    <property type="component" value="Unassembled WGS sequence"/>
</dbReference>
<reference evidence="3" key="1">
    <citation type="journal article" date="2019" name="Nat. Commun.">
        <title>Expansion of phycobilisome linker gene families in mesophilic red algae.</title>
        <authorList>
            <person name="Lee J."/>
            <person name="Kim D."/>
            <person name="Bhattacharya D."/>
            <person name="Yoon H.S."/>
        </authorList>
    </citation>
    <scope>NUCLEOTIDE SEQUENCE [LARGE SCALE GENOMIC DNA]</scope>
    <source>
        <strain evidence="3">CCMP 1328</strain>
    </source>
</reference>
<dbReference type="PANTHER" id="PTHR12925">
    <property type="entry name" value="HIKESHI FAMILY MEMBER"/>
    <property type="match status" value="1"/>
</dbReference>
<dbReference type="Pfam" id="PF21057">
    <property type="entry name" value="Hikeshi-like_C"/>
    <property type="match status" value="1"/>
</dbReference>
<protein>
    <recommendedName>
        <fullName evidence="1">Hikeshi-like C-terminal domain-containing protein</fullName>
    </recommendedName>
</protein>
<dbReference type="GO" id="GO:0006606">
    <property type="term" value="P:protein import into nucleus"/>
    <property type="evidence" value="ECO:0007669"/>
    <property type="project" value="TreeGrafter"/>
</dbReference>
<dbReference type="OrthoDB" id="10248398at2759"/>
<evidence type="ECO:0000313" key="2">
    <source>
        <dbReference type="EMBL" id="KAA8497738.1"/>
    </source>
</evidence>
<dbReference type="GO" id="GO:0061608">
    <property type="term" value="F:nuclear import signal receptor activity"/>
    <property type="evidence" value="ECO:0007669"/>
    <property type="project" value="TreeGrafter"/>
</dbReference>
<feature type="domain" description="Hikeshi-like C-terminal" evidence="1">
    <location>
        <begin position="76"/>
        <end position="123"/>
    </location>
</feature>
<keyword evidence="3" id="KW-1185">Reference proteome</keyword>
<evidence type="ECO:0000259" key="1">
    <source>
        <dbReference type="Pfam" id="PF21057"/>
    </source>
</evidence>
<dbReference type="EMBL" id="VRMN01000001">
    <property type="protein sequence ID" value="KAA8497738.1"/>
    <property type="molecule type" value="Genomic_DNA"/>
</dbReference>
<sequence length="128" mass="14498">MMSSLYISLPPYSDWMRIGSISNYSPSLMAMVKWKTLPGVGSPAQFGISAETANSTWMGPVSATSDSMFSLEERREFSKAIATDLLRYLSSFGHVGDQGVQMLDTWFTKFSRKMDMDPDYWKRVLLKD</sequence>
<accession>A0A5J4Z3B1</accession>
<proteinExistence type="predicted"/>